<feature type="transmembrane region" description="Helical" evidence="1">
    <location>
        <begin position="9"/>
        <end position="33"/>
    </location>
</feature>
<keyword evidence="1" id="KW-1133">Transmembrane helix</keyword>
<reference evidence="2 3" key="1">
    <citation type="submission" date="2019-06" db="EMBL/GenBank/DDBJ databases">
        <title>Genome sequence analysis of &gt;100 Bacillus licheniformis strains suggests intrinsic resistance to this species.</title>
        <authorList>
            <person name="Wels M."/>
            <person name="Siezen R.J."/>
            <person name="Johansen E."/>
            <person name="Stuer-Lauridsen B."/>
            <person name="Bjerre K."/>
            <person name="Nielsen B.K.K."/>
        </authorList>
    </citation>
    <scope>NUCLEOTIDE SEQUENCE [LARGE SCALE GENOMIC DNA]</scope>
    <source>
        <strain evidence="2 3">BAC-16736</strain>
    </source>
</reference>
<dbReference type="InterPro" id="IPR032545">
    <property type="entry name" value="DUF4944"/>
</dbReference>
<dbReference type="EMBL" id="NILC01000021">
    <property type="protein sequence ID" value="TWL28631.1"/>
    <property type="molecule type" value="Genomic_DNA"/>
</dbReference>
<protein>
    <submittedName>
        <fullName evidence="2">Uncharacterized protein</fullName>
    </submittedName>
</protein>
<evidence type="ECO:0000313" key="2">
    <source>
        <dbReference type="EMBL" id="TWL28631.1"/>
    </source>
</evidence>
<comment type="caution">
    <text evidence="2">The sequence shown here is derived from an EMBL/GenBank/DDBJ whole genome shotgun (WGS) entry which is preliminary data.</text>
</comment>
<gene>
    <name evidence="2" type="ORF">CHCC16736_3233</name>
</gene>
<keyword evidence="1" id="KW-0472">Membrane</keyword>
<keyword evidence="1" id="KW-0812">Transmembrane</keyword>
<dbReference type="RefSeq" id="WP_026699466.1">
    <property type="nucleotide sequence ID" value="NZ_BEXU01000023.1"/>
</dbReference>
<organism evidence="2 3">
    <name type="scientific">Bacillus licheniformis</name>
    <dbReference type="NCBI Taxonomy" id="1402"/>
    <lineage>
        <taxon>Bacteria</taxon>
        <taxon>Bacillati</taxon>
        <taxon>Bacillota</taxon>
        <taxon>Bacilli</taxon>
        <taxon>Bacillales</taxon>
        <taxon>Bacillaceae</taxon>
        <taxon>Bacillus</taxon>
    </lineage>
</organism>
<accession>A0A415J0I7</accession>
<proteinExistence type="predicted"/>
<dbReference type="Pfam" id="PF16302">
    <property type="entry name" value="DUF4944"/>
    <property type="match status" value="1"/>
</dbReference>
<evidence type="ECO:0000313" key="3">
    <source>
        <dbReference type="Proteomes" id="UP000435910"/>
    </source>
</evidence>
<dbReference type="AlphaFoldDB" id="A0A415J0I7"/>
<dbReference type="Proteomes" id="UP000435910">
    <property type="component" value="Unassembled WGS sequence"/>
</dbReference>
<name>A0A415J0I7_BACLI</name>
<sequence length="158" mass="17711">MKQEYKRPVLFIASLFMAFCAVYFGGRLIGFYMAEYPKWNGQSADGNWESVIKKIDGRALFGGELYWTGDRGKLDDTYLEKLVVKFGDEIVLNAQIETPVKDYAGGKFPGGGSKEQSVSFLEGLEEAEIAGREVTVQLDWREGKQASHTGFTLDKSSW</sequence>
<evidence type="ECO:0000256" key="1">
    <source>
        <dbReference type="SAM" id="Phobius"/>
    </source>
</evidence>